<gene>
    <name evidence="2" type="ORF">Dret_2506</name>
</gene>
<evidence type="ECO:0000259" key="1">
    <source>
        <dbReference type="Pfam" id="PF13614"/>
    </source>
</evidence>
<keyword evidence="2" id="KW-0614">Plasmid</keyword>
<dbReference type="AlphaFoldDB" id="C8X5U0"/>
<dbReference type="InterPro" id="IPR025669">
    <property type="entry name" value="AAA_dom"/>
</dbReference>
<reference evidence="2 3" key="1">
    <citation type="journal article" date="2010" name="Stand. Genomic Sci.">
        <title>Complete genome sequence of Desulfohalobium retbaense type strain (HR(100)).</title>
        <authorList>
            <person name="Spring S."/>
            <person name="Nolan M."/>
            <person name="Lapidus A."/>
            <person name="Glavina Del Rio T."/>
            <person name="Copeland A."/>
            <person name="Tice H."/>
            <person name="Cheng J.F."/>
            <person name="Lucas S."/>
            <person name="Land M."/>
            <person name="Chen F."/>
            <person name="Bruce D."/>
            <person name="Goodwin L."/>
            <person name="Pitluck S."/>
            <person name="Ivanova N."/>
            <person name="Mavromatis K."/>
            <person name="Mikhailova N."/>
            <person name="Pati A."/>
            <person name="Chen A."/>
            <person name="Palaniappan K."/>
            <person name="Hauser L."/>
            <person name="Chang Y.J."/>
            <person name="Jeffries C.D."/>
            <person name="Munk C."/>
            <person name="Kiss H."/>
            <person name="Chain P."/>
            <person name="Han C."/>
            <person name="Brettin T."/>
            <person name="Detter J.C."/>
            <person name="Schuler E."/>
            <person name="Goker M."/>
            <person name="Rohde M."/>
            <person name="Bristow J."/>
            <person name="Eisen J.A."/>
            <person name="Markowitz V."/>
            <person name="Hugenholtz P."/>
            <person name="Kyrpides N.C."/>
            <person name="Klenk H.P."/>
        </authorList>
    </citation>
    <scope>NUCLEOTIDE SEQUENCE [LARGE SCALE GENOMIC DNA]</scope>
    <source>
        <strain evidence="2 3">DSM 5692</strain>
        <plasmid evidence="3">Plasmid pDRET01</plasmid>
    </source>
</reference>
<accession>C8X5U0</accession>
<organism evidence="2 3">
    <name type="scientific">Desulfohalobium retbaense (strain ATCC 49708 / DSM 5692 / JCM 16813 / HR100)</name>
    <dbReference type="NCBI Taxonomy" id="485915"/>
    <lineage>
        <taxon>Bacteria</taxon>
        <taxon>Pseudomonadati</taxon>
        <taxon>Thermodesulfobacteriota</taxon>
        <taxon>Desulfovibrionia</taxon>
        <taxon>Desulfovibrionales</taxon>
        <taxon>Desulfohalobiaceae</taxon>
        <taxon>Desulfohalobium</taxon>
    </lineage>
</organism>
<evidence type="ECO:0000313" key="2">
    <source>
        <dbReference type="EMBL" id="ACV69787.1"/>
    </source>
</evidence>
<dbReference type="KEGG" id="drt:Dret_2506"/>
<keyword evidence="3" id="KW-1185">Reference proteome</keyword>
<proteinExistence type="predicted"/>
<protein>
    <submittedName>
        <fullName evidence="2">Cobyrinic acid ac-diamide synthase</fullName>
    </submittedName>
</protein>
<name>C8X5U0_DESRD</name>
<dbReference type="HOGENOM" id="CLU_037612_1_4_7"/>
<dbReference type="PANTHER" id="PTHR13696:SF99">
    <property type="entry name" value="COBYRINIC ACID AC-DIAMIDE SYNTHASE"/>
    <property type="match status" value="1"/>
</dbReference>
<dbReference type="Gene3D" id="3.40.50.300">
    <property type="entry name" value="P-loop containing nucleotide triphosphate hydrolases"/>
    <property type="match status" value="1"/>
</dbReference>
<geneLocation type="plasmid" evidence="2 3">
    <name>pDRET01</name>
</geneLocation>
<feature type="domain" description="AAA" evidence="1">
    <location>
        <begin position="2"/>
        <end position="175"/>
    </location>
</feature>
<dbReference type="Pfam" id="PF13614">
    <property type="entry name" value="AAA_31"/>
    <property type="match status" value="1"/>
</dbReference>
<dbReference type="eggNOG" id="COG1192">
    <property type="taxonomic scope" value="Bacteria"/>
</dbReference>
<dbReference type="InterPro" id="IPR027417">
    <property type="entry name" value="P-loop_NTPase"/>
</dbReference>
<evidence type="ECO:0000313" key="3">
    <source>
        <dbReference type="Proteomes" id="UP000001052"/>
    </source>
</evidence>
<dbReference type="EMBL" id="CP001735">
    <property type="protein sequence ID" value="ACV69787.1"/>
    <property type="molecule type" value="Genomic_DNA"/>
</dbReference>
<dbReference type="RefSeq" id="WP_012813878.1">
    <property type="nucleotide sequence ID" value="NC_013224.1"/>
</dbReference>
<dbReference type="InterPro" id="IPR050678">
    <property type="entry name" value="DNA_Partitioning_ATPase"/>
</dbReference>
<dbReference type="OrthoDB" id="9815116at2"/>
<sequence length="272" mass="30374">MMAIISLVNNKGGVGKTTMTVNLAHALANRQKNVLVIDLDSQCNSSSLLVDNKFVEESLYDILNGENDDIGKAIYSTPYDRLKCLANEEETSALEFDLSANLPDNYNILRANIKEYVNDKFDYTLIDCPPNLGFFVINALVASDFVIVPVMCGSRFSIEGLTKAIKLVHYIQQEDDNDPTRVSNPDLRFLRLAINSIDKRTTMSKVILERLKKNFGEDQIFETNIGMSTVFHQAEDLNKTVIRHAPRSVGARAYRDLAKELCGVLGDSDEGE</sequence>
<dbReference type="SUPFAM" id="SSF52540">
    <property type="entry name" value="P-loop containing nucleoside triphosphate hydrolases"/>
    <property type="match status" value="1"/>
</dbReference>
<dbReference type="Proteomes" id="UP000001052">
    <property type="component" value="Plasmid pDRET01"/>
</dbReference>
<dbReference type="PANTHER" id="PTHR13696">
    <property type="entry name" value="P-LOOP CONTAINING NUCLEOSIDE TRIPHOSPHATE HYDROLASE"/>
    <property type="match status" value="1"/>
</dbReference>
<dbReference type="CDD" id="cd02042">
    <property type="entry name" value="ParAB_family"/>
    <property type="match status" value="1"/>
</dbReference>